<evidence type="ECO:0000313" key="2">
    <source>
        <dbReference type="EMBL" id="OGE80411.1"/>
    </source>
</evidence>
<feature type="transmembrane region" description="Helical" evidence="1">
    <location>
        <begin position="51"/>
        <end position="75"/>
    </location>
</feature>
<comment type="caution">
    <text evidence="2">The sequence shown here is derived from an EMBL/GenBank/DDBJ whole genome shotgun (WGS) entry which is preliminary data.</text>
</comment>
<accession>A0A1F5NRW6</accession>
<dbReference type="EMBL" id="MFEJ01000013">
    <property type="protein sequence ID" value="OGE80411.1"/>
    <property type="molecule type" value="Genomic_DNA"/>
</dbReference>
<organism evidence="2 3">
    <name type="scientific">Candidatus Doudnabacteria bacterium RIFCSPHIGHO2_01_FULL_45_18</name>
    <dbReference type="NCBI Taxonomy" id="1817823"/>
    <lineage>
        <taxon>Bacteria</taxon>
        <taxon>Candidatus Doudnaibacteriota</taxon>
    </lineage>
</organism>
<protein>
    <submittedName>
        <fullName evidence="2">Uncharacterized protein</fullName>
    </submittedName>
</protein>
<keyword evidence="1" id="KW-0472">Membrane</keyword>
<reference evidence="2 3" key="1">
    <citation type="journal article" date="2016" name="Nat. Commun.">
        <title>Thousands of microbial genomes shed light on interconnected biogeochemical processes in an aquifer system.</title>
        <authorList>
            <person name="Anantharaman K."/>
            <person name="Brown C.T."/>
            <person name="Hug L.A."/>
            <person name="Sharon I."/>
            <person name="Castelle C.J."/>
            <person name="Probst A.J."/>
            <person name="Thomas B.C."/>
            <person name="Singh A."/>
            <person name="Wilkins M.J."/>
            <person name="Karaoz U."/>
            <person name="Brodie E.L."/>
            <person name="Williams K.H."/>
            <person name="Hubbard S.S."/>
            <person name="Banfield J.F."/>
        </authorList>
    </citation>
    <scope>NUCLEOTIDE SEQUENCE [LARGE SCALE GENOMIC DNA]</scope>
</reference>
<keyword evidence="1" id="KW-0812">Transmembrane</keyword>
<keyword evidence="1" id="KW-1133">Transmembrane helix</keyword>
<evidence type="ECO:0000256" key="1">
    <source>
        <dbReference type="SAM" id="Phobius"/>
    </source>
</evidence>
<proteinExistence type="predicted"/>
<evidence type="ECO:0000313" key="3">
    <source>
        <dbReference type="Proteomes" id="UP000176233"/>
    </source>
</evidence>
<gene>
    <name evidence="2" type="ORF">A2660_01820</name>
</gene>
<dbReference type="Proteomes" id="UP000176233">
    <property type="component" value="Unassembled WGS sequence"/>
</dbReference>
<sequence>MNYIFVFLVAFVAGFINNNTIKGLVYGKSTVPRGYYSYPTGNELLTGFRARLLGLGMLLITVFFSFVFLSGAFPFQPFPQVLKNTDFYINTVVAVLAIIISVKVREVSDKFFKVWKGL</sequence>
<feature type="transmembrane region" description="Helical" evidence="1">
    <location>
        <begin position="87"/>
        <end position="104"/>
    </location>
</feature>
<dbReference type="AlphaFoldDB" id="A0A1F5NRW6"/>
<name>A0A1F5NRW6_9BACT</name>